<dbReference type="AlphaFoldDB" id="A0A2J6Q758"/>
<name>A0A2J6Q758_9HELO</name>
<protein>
    <submittedName>
        <fullName evidence="1">Uncharacterized protein</fullName>
    </submittedName>
</protein>
<evidence type="ECO:0000313" key="1">
    <source>
        <dbReference type="EMBL" id="PMD22107.1"/>
    </source>
</evidence>
<dbReference type="EMBL" id="KZ613479">
    <property type="protein sequence ID" value="PMD22107.1"/>
    <property type="molecule type" value="Genomic_DNA"/>
</dbReference>
<evidence type="ECO:0000313" key="2">
    <source>
        <dbReference type="Proteomes" id="UP000235672"/>
    </source>
</evidence>
<accession>A0A2J6Q758</accession>
<keyword evidence="2" id="KW-1185">Reference proteome</keyword>
<reference evidence="1 2" key="1">
    <citation type="submission" date="2016-05" db="EMBL/GenBank/DDBJ databases">
        <title>A degradative enzymes factory behind the ericoid mycorrhizal symbiosis.</title>
        <authorList>
            <consortium name="DOE Joint Genome Institute"/>
            <person name="Martino E."/>
            <person name="Morin E."/>
            <person name="Grelet G."/>
            <person name="Kuo A."/>
            <person name="Kohler A."/>
            <person name="Daghino S."/>
            <person name="Barry K."/>
            <person name="Choi C."/>
            <person name="Cichocki N."/>
            <person name="Clum A."/>
            <person name="Copeland A."/>
            <person name="Hainaut M."/>
            <person name="Haridas S."/>
            <person name="Labutti K."/>
            <person name="Lindquist E."/>
            <person name="Lipzen A."/>
            <person name="Khouja H.-R."/>
            <person name="Murat C."/>
            <person name="Ohm R."/>
            <person name="Olson A."/>
            <person name="Spatafora J."/>
            <person name="Veneault-Fourrey C."/>
            <person name="Henrissat B."/>
            <person name="Grigoriev I."/>
            <person name="Martin F."/>
            <person name="Perotto S."/>
        </authorList>
    </citation>
    <scope>NUCLEOTIDE SEQUENCE [LARGE SCALE GENOMIC DNA]</scope>
    <source>
        <strain evidence="1 2">UAMH 7357</strain>
    </source>
</reference>
<organism evidence="1 2">
    <name type="scientific">Hyaloscypha hepaticicola</name>
    <dbReference type="NCBI Taxonomy" id="2082293"/>
    <lineage>
        <taxon>Eukaryota</taxon>
        <taxon>Fungi</taxon>
        <taxon>Dikarya</taxon>
        <taxon>Ascomycota</taxon>
        <taxon>Pezizomycotina</taxon>
        <taxon>Leotiomycetes</taxon>
        <taxon>Helotiales</taxon>
        <taxon>Hyaloscyphaceae</taxon>
        <taxon>Hyaloscypha</taxon>
    </lineage>
</organism>
<gene>
    <name evidence="1" type="ORF">NA56DRAFT_703087</name>
</gene>
<dbReference type="Proteomes" id="UP000235672">
    <property type="component" value="Unassembled WGS sequence"/>
</dbReference>
<sequence length="147" mass="16153">MPLADVLMLMTDCQAPGRVLVLVLALLGNSSSDMSFVLHSSSPTVHYSAASSRALALIITHTRHAASDWSSGLPGLVVRRYWFAPAQLPGWLAQLFTVRYISQAQCSHPWNSRLRAILVRMPGCQYQRDAFQTPLLMPALAPTHSNP</sequence>
<proteinExistence type="predicted"/>